<keyword evidence="2 3" id="KW-0690">Ribosome biogenesis</keyword>
<organism evidence="6 7">
    <name type="scientific">Helicovermis profundi</name>
    <dbReference type="NCBI Taxonomy" id="3065157"/>
    <lineage>
        <taxon>Bacteria</taxon>
        <taxon>Bacillati</taxon>
        <taxon>Bacillota</taxon>
        <taxon>Clostridia</taxon>
        <taxon>Helicovermis</taxon>
    </lineage>
</organism>
<dbReference type="SUPFAM" id="SSF74942">
    <property type="entry name" value="YhbC-like, C-terminal domain"/>
    <property type="match status" value="1"/>
</dbReference>
<keyword evidence="7" id="KW-1185">Reference proteome</keyword>
<evidence type="ECO:0000256" key="3">
    <source>
        <dbReference type="HAMAP-Rule" id="MF_01077"/>
    </source>
</evidence>
<comment type="function">
    <text evidence="3">Required for maturation of 30S ribosomal subunits.</text>
</comment>
<dbReference type="AlphaFoldDB" id="A0AAU9E417"/>
<feature type="domain" description="Ribosome maturation factor RimP N-terminal" evidence="4">
    <location>
        <begin position="16"/>
        <end position="85"/>
    </location>
</feature>
<feature type="domain" description="Ribosome maturation factor RimP C-terminal" evidence="5">
    <location>
        <begin position="88"/>
        <end position="154"/>
    </location>
</feature>
<dbReference type="KEGG" id="hprf:HLPR_16650"/>
<dbReference type="Proteomes" id="UP001321786">
    <property type="component" value="Chromosome"/>
</dbReference>
<keyword evidence="1 3" id="KW-0963">Cytoplasm</keyword>
<dbReference type="InterPro" id="IPR035956">
    <property type="entry name" value="RimP_N_sf"/>
</dbReference>
<evidence type="ECO:0000259" key="5">
    <source>
        <dbReference type="Pfam" id="PF17384"/>
    </source>
</evidence>
<dbReference type="PANTHER" id="PTHR33867:SF1">
    <property type="entry name" value="RIBOSOME MATURATION FACTOR RIMP"/>
    <property type="match status" value="1"/>
</dbReference>
<dbReference type="Pfam" id="PF17384">
    <property type="entry name" value="DUF150_C"/>
    <property type="match status" value="1"/>
</dbReference>
<evidence type="ECO:0000313" key="6">
    <source>
        <dbReference type="EMBL" id="BEP29334.1"/>
    </source>
</evidence>
<dbReference type="PANTHER" id="PTHR33867">
    <property type="entry name" value="RIBOSOME MATURATION FACTOR RIMP"/>
    <property type="match status" value="1"/>
</dbReference>
<proteinExistence type="inferred from homology"/>
<dbReference type="FunFam" id="3.30.300.70:FF:000001">
    <property type="entry name" value="Ribosome maturation factor RimP"/>
    <property type="match status" value="1"/>
</dbReference>
<comment type="similarity">
    <text evidence="3">Belongs to the RimP family.</text>
</comment>
<protein>
    <recommendedName>
        <fullName evidence="3">Ribosome maturation factor RimP</fullName>
    </recommendedName>
</protein>
<dbReference type="CDD" id="cd01734">
    <property type="entry name" value="YlxS_C"/>
    <property type="match status" value="1"/>
</dbReference>
<dbReference type="InterPro" id="IPR036847">
    <property type="entry name" value="RimP_C_sf"/>
</dbReference>
<dbReference type="InterPro" id="IPR003728">
    <property type="entry name" value="Ribosome_maturation_RimP"/>
</dbReference>
<gene>
    <name evidence="3 6" type="primary">rimP</name>
    <name evidence="6" type="ORF">HLPR_16650</name>
</gene>
<dbReference type="Pfam" id="PF02576">
    <property type="entry name" value="RimP_N"/>
    <property type="match status" value="1"/>
</dbReference>
<reference evidence="6 7" key="1">
    <citation type="submission" date="2023-08" db="EMBL/GenBank/DDBJ databases">
        <title>Helicovermis profunda gen. nov., sp. nov., a novel mesophilic, fermentative bacterium within the Bacillota from a deep-sea hydrothermal vent chimney.</title>
        <authorList>
            <person name="Miyazaki U."/>
            <person name="Mizutani D."/>
            <person name="Hashimoto Y."/>
            <person name="Tame A."/>
            <person name="Sawayama S."/>
            <person name="Miyazaki J."/>
            <person name="Takai K."/>
            <person name="Nakagawa S."/>
        </authorList>
    </citation>
    <scope>NUCLEOTIDE SEQUENCE [LARGE SCALE GENOMIC DNA]</scope>
    <source>
        <strain evidence="6 7">S502</strain>
    </source>
</reference>
<evidence type="ECO:0000256" key="2">
    <source>
        <dbReference type="ARBA" id="ARBA00022517"/>
    </source>
</evidence>
<evidence type="ECO:0000256" key="1">
    <source>
        <dbReference type="ARBA" id="ARBA00022490"/>
    </source>
</evidence>
<sequence length="154" mass="17782">MKKRRVVDIVRDIALPYCVENKLDLIDVEFVKEGSIRYLRLILDKEEGISLDDCSLVSKYLNKKLDSIDPIEENYLLEVTSPGVERELKRDTDFEKFKNSKVNVKLYTPIDGEKVFDGILLGLENKIVSIKRSDDSINKISREKIATIRISVDF</sequence>
<dbReference type="GO" id="GO:0000028">
    <property type="term" value="P:ribosomal small subunit assembly"/>
    <property type="evidence" value="ECO:0007669"/>
    <property type="project" value="TreeGrafter"/>
</dbReference>
<evidence type="ECO:0000259" key="4">
    <source>
        <dbReference type="Pfam" id="PF02576"/>
    </source>
</evidence>
<dbReference type="GO" id="GO:0006412">
    <property type="term" value="P:translation"/>
    <property type="evidence" value="ECO:0007669"/>
    <property type="project" value="TreeGrafter"/>
</dbReference>
<dbReference type="Gene3D" id="2.30.30.180">
    <property type="entry name" value="Ribosome maturation factor RimP, C-terminal domain"/>
    <property type="match status" value="1"/>
</dbReference>
<dbReference type="HAMAP" id="MF_01077">
    <property type="entry name" value="RimP"/>
    <property type="match status" value="1"/>
</dbReference>
<comment type="subcellular location">
    <subcellularLocation>
        <location evidence="3">Cytoplasm</location>
    </subcellularLocation>
</comment>
<name>A0AAU9E417_9FIRM</name>
<accession>A0AAU9E417</accession>
<dbReference type="SUPFAM" id="SSF75420">
    <property type="entry name" value="YhbC-like, N-terminal domain"/>
    <property type="match status" value="1"/>
</dbReference>
<dbReference type="Gene3D" id="3.30.300.70">
    <property type="entry name" value="RimP-like superfamily, N-terminal"/>
    <property type="match status" value="1"/>
</dbReference>
<dbReference type="InterPro" id="IPR028989">
    <property type="entry name" value="RimP_N"/>
</dbReference>
<dbReference type="InterPro" id="IPR028998">
    <property type="entry name" value="RimP_C"/>
</dbReference>
<dbReference type="RefSeq" id="WP_338534975.1">
    <property type="nucleotide sequence ID" value="NZ_AP028654.1"/>
</dbReference>
<evidence type="ECO:0000313" key="7">
    <source>
        <dbReference type="Proteomes" id="UP001321786"/>
    </source>
</evidence>
<dbReference type="GO" id="GO:0005829">
    <property type="term" value="C:cytosol"/>
    <property type="evidence" value="ECO:0007669"/>
    <property type="project" value="TreeGrafter"/>
</dbReference>
<dbReference type="EMBL" id="AP028654">
    <property type="protein sequence ID" value="BEP29334.1"/>
    <property type="molecule type" value="Genomic_DNA"/>
</dbReference>